<dbReference type="Gene3D" id="1.10.150.20">
    <property type="entry name" value="5' to 3' exonuclease, C-terminal subdomain"/>
    <property type="match status" value="2"/>
</dbReference>
<dbReference type="RefSeq" id="WP_261614836.1">
    <property type="nucleotide sequence ID" value="NZ_JALIDZ010000002.1"/>
</dbReference>
<protein>
    <submittedName>
        <fullName evidence="2">DUF4332 domain-containing protein</fullName>
    </submittedName>
</protein>
<dbReference type="EMBL" id="JALIDZ010000002">
    <property type="protein sequence ID" value="MCT8971270.1"/>
    <property type="molecule type" value="Genomic_DNA"/>
</dbReference>
<feature type="domain" description="DUF4332" evidence="1">
    <location>
        <begin position="9"/>
        <end position="129"/>
    </location>
</feature>
<dbReference type="Pfam" id="PF14229">
    <property type="entry name" value="DUF4332"/>
    <property type="match status" value="1"/>
</dbReference>
<dbReference type="Proteomes" id="UP001320898">
    <property type="component" value="Unassembled WGS sequence"/>
</dbReference>
<evidence type="ECO:0000313" key="2">
    <source>
        <dbReference type="EMBL" id="MCT8971270.1"/>
    </source>
</evidence>
<proteinExistence type="predicted"/>
<keyword evidence="3" id="KW-1185">Reference proteome</keyword>
<sequence length="135" mass="15050">MSYPVLKIEGIGPKYAKKLNAIGVMTTAKLLERAKDPKGRKQLASDSGIDETLILKWANMSDLMRIKGVGEEYSELLEVSGVDTVKELRNRKPDNLHAKMVEVNAAKKLVRALPSPNKVKSWVDQAKSLPPMMKY</sequence>
<accession>A0AAW5QYC1</accession>
<evidence type="ECO:0000313" key="3">
    <source>
        <dbReference type="Proteomes" id="UP001320898"/>
    </source>
</evidence>
<evidence type="ECO:0000259" key="1">
    <source>
        <dbReference type="Pfam" id="PF14229"/>
    </source>
</evidence>
<dbReference type="AlphaFoldDB" id="A0AAW5QYC1"/>
<gene>
    <name evidence="2" type="ORF">MUB46_05290</name>
</gene>
<dbReference type="InterPro" id="IPR025567">
    <property type="entry name" value="DUF4332"/>
</dbReference>
<reference evidence="2 3" key="1">
    <citation type="submission" date="2022-04" db="EMBL/GenBank/DDBJ databases">
        <authorList>
            <person name="Ye Y.-Q."/>
            <person name="Du Z.-J."/>
        </authorList>
    </citation>
    <scope>NUCLEOTIDE SEQUENCE [LARGE SCALE GENOMIC DNA]</scope>
    <source>
        <strain evidence="2 3">A6E488</strain>
    </source>
</reference>
<organism evidence="2 3">
    <name type="scientific">Microbaculum marinisediminis</name>
    <dbReference type="NCBI Taxonomy" id="2931392"/>
    <lineage>
        <taxon>Bacteria</taxon>
        <taxon>Pseudomonadati</taxon>
        <taxon>Pseudomonadota</taxon>
        <taxon>Alphaproteobacteria</taxon>
        <taxon>Hyphomicrobiales</taxon>
        <taxon>Tepidamorphaceae</taxon>
        <taxon>Microbaculum</taxon>
    </lineage>
</organism>
<name>A0AAW5QYC1_9HYPH</name>
<comment type="caution">
    <text evidence="2">The sequence shown here is derived from an EMBL/GenBank/DDBJ whole genome shotgun (WGS) entry which is preliminary data.</text>
</comment>